<dbReference type="OrthoDB" id="267336at2"/>
<evidence type="ECO:0000313" key="4">
    <source>
        <dbReference type="Proteomes" id="UP000199630"/>
    </source>
</evidence>
<evidence type="ECO:0000256" key="1">
    <source>
        <dbReference type="ARBA" id="ARBA00022729"/>
    </source>
</evidence>
<dbReference type="Proteomes" id="UP000199630">
    <property type="component" value="Unassembled WGS sequence"/>
</dbReference>
<dbReference type="AlphaFoldDB" id="A0A1I3W9P9"/>
<keyword evidence="4" id="KW-1185">Reference proteome</keyword>
<dbReference type="InterPro" id="IPR001314">
    <property type="entry name" value="Peptidase_S1A"/>
</dbReference>
<keyword evidence="1" id="KW-0732">Signal</keyword>
<dbReference type="InterPro" id="IPR043504">
    <property type="entry name" value="Peptidase_S1_PA_chymotrypsin"/>
</dbReference>
<dbReference type="InterPro" id="IPR009003">
    <property type="entry name" value="Peptidase_S1_PA"/>
</dbReference>
<dbReference type="EMBL" id="FORH01000008">
    <property type="protein sequence ID" value="SFK03156.1"/>
    <property type="molecule type" value="Genomic_DNA"/>
</dbReference>
<name>A0A1I3W9P9_9RHOB</name>
<evidence type="ECO:0000313" key="3">
    <source>
        <dbReference type="EMBL" id="SFK03156.1"/>
    </source>
</evidence>
<dbReference type="PRINTS" id="PR00722">
    <property type="entry name" value="CHYMOTRYPSIN"/>
</dbReference>
<dbReference type="PROSITE" id="PS00134">
    <property type="entry name" value="TRYPSIN_HIS"/>
    <property type="match status" value="1"/>
</dbReference>
<dbReference type="SUPFAM" id="SSF50494">
    <property type="entry name" value="Trypsin-like serine proteases"/>
    <property type="match status" value="1"/>
</dbReference>
<feature type="domain" description="Peptidase S1" evidence="2">
    <location>
        <begin position="21"/>
        <end position="254"/>
    </location>
</feature>
<keyword evidence="3" id="KW-0645">Protease</keyword>
<dbReference type="STRING" id="588602.SAMN04487991_3600"/>
<keyword evidence="3" id="KW-0378">Hydrolase</keyword>
<evidence type="ECO:0000259" key="2">
    <source>
        <dbReference type="PROSITE" id="PS50240"/>
    </source>
</evidence>
<dbReference type="PANTHER" id="PTHR15462">
    <property type="entry name" value="SERINE PROTEASE"/>
    <property type="match status" value="1"/>
</dbReference>
<proteinExistence type="predicted"/>
<dbReference type="PROSITE" id="PS50240">
    <property type="entry name" value="TRYPSIN_DOM"/>
    <property type="match status" value="1"/>
</dbReference>
<dbReference type="GO" id="GO:0004252">
    <property type="term" value="F:serine-type endopeptidase activity"/>
    <property type="evidence" value="ECO:0007669"/>
    <property type="project" value="InterPro"/>
</dbReference>
<dbReference type="InterPro" id="IPR018114">
    <property type="entry name" value="TRYPSIN_HIS"/>
</dbReference>
<dbReference type="RefSeq" id="WP_090062100.1">
    <property type="nucleotide sequence ID" value="NZ_FORH01000008.1"/>
</dbReference>
<dbReference type="Gene3D" id="2.40.10.10">
    <property type="entry name" value="Trypsin-like serine proteases"/>
    <property type="match status" value="2"/>
</dbReference>
<dbReference type="GO" id="GO:0006508">
    <property type="term" value="P:proteolysis"/>
    <property type="evidence" value="ECO:0007669"/>
    <property type="project" value="UniProtKB-KW"/>
</dbReference>
<sequence length="294" mass="31115">MVSFRPTSLPTPLRKALSRGLVQGLMLLALPLPGLAADSLPSELDSADRRAELMGWEAVGRLDMAGEGTCTGALIRDDLVLTAAHCVVDDGNIPLDADRILFRAGLRNGDYVAASRAYAVAVTPGYDKRDGVSGENIRHDVALIKLASPIPEALARPFRVHRSSKPSGELMVASYGRGRNAAPSIQRECHVLDYSDDIYSFDCDITYGSSGAPVFAYDGVRPAIVSVVSSIGVRDGRKTGYGMSLLDRIAALKRQIATGAPEVAAKPAVVKRITVGEGTARRAVGASKFLRPGG</sequence>
<dbReference type="InterPro" id="IPR050966">
    <property type="entry name" value="Glutamyl_endopeptidase"/>
</dbReference>
<gene>
    <name evidence="3" type="ORF">SAMN04487991_3600</name>
</gene>
<dbReference type="PANTHER" id="PTHR15462:SF8">
    <property type="entry name" value="SERINE PROTEASE"/>
    <property type="match status" value="1"/>
</dbReference>
<dbReference type="Pfam" id="PF13365">
    <property type="entry name" value="Trypsin_2"/>
    <property type="match status" value="1"/>
</dbReference>
<accession>A0A1I3W9P9</accession>
<reference evidence="4" key="1">
    <citation type="submission" date="2016-10" db="EMBL/GenBank/DDBJ databases">
        <authorList>
            <person name="Varghese N."/>
            <person name="Submissions S."/>
        </authorList>
    </citation>
    <scope>NUCLEOTIDE SEQUENCE [LARGE SCALE GENOMIC DNA]</scope>
    <source>
        <strain evidence="4">DSM 26471</strain>
    </source>
</reference>
<organism evidence="3 4">
    <name type="scientific">Celeribacter neptunius</name>
    <dbReference type="NCBI Taxonomy" id="588602"/>
    <lineage>
        <taxon>Bacteria</taxon>
        <taxon>Pseudomonadati</taxon>
        <taxon>Pseudomonadota</taxon>
        <taxon>Alphaproteobacteria</taxon>
        <taxon>Rhodobacterales</taxon>
        <taxon>Roseobacteraceae</taxon>
        <taxon>Celeribacter</taxon>
    </lineage>
</organism>
<dbReference type="InterPro" id="IPR001254">
    <property type="entry name" value="Trypsin_dom"/>
</dbReference>
<protein>
    <submittedName>
        <fullName evidence="3">Protease YdgD</fullName>
    </submittedName>
</protein>